<proteinExistence type="predicted"/>
<gene>
    <name evidence="3" type="ORF">LIER_18820</name>
</gene>
<organism evidence="3 4">
    <name type="scientific">Lithospermum erythrorhizon</name>
    <name type="common">Purple gromwell</name>
    <name type="synonym">Lithospermum officinale var. erythrorhizon</name>
    <dbReference type="NCBI Taxonomy" id="34254"/>
    <lineage>
        <taxon>Eukaryota</taxon>
        <taxon>Viridiplantae</taxon>
        <taxon>Streptophyta</taxon>
        <taxon>Embryophyta</taxon>
        <taxon>Tracheophyta</taxon>
        <taxon>Spermatophyta</taxon>
        <taxon>Magnoliopsida</taxon>
        <taxon>eudicotyledons</taxon>
        <taxon>Gunneridae</taxon>
        <taxon>Pentapetalae</taxon>
        <taxon>asterids</taxon>
        <taxon>lamiids</taxon>
        <taxon>Boraginales</taxon>
        <taxon>Boraginaceae</taxon>
        <taxon>Boraginoideae</taxon>
        <taxon>Lithospermeae</taxon>
        <taxon>Lithospermum</taxon>
    </lineage>
</organism>
<evidence type="ECO:0000259" key="2">
    <source>
        <dbReference type="Pfam" id="PF13976"/>
    </source>
</evidence>
<dbReference type="Proteomes" id="UP001454036">
    <property type="component" value="Unassembled WGS sequence"/>
</dbReference>
<evidence type="ECO:0000259" key="1">
    <source>
        <dbReference type="Pfam" id="PF07727"/>
    </source>
</evidence>
<evidence type="ECO:0000313" key="3">
    <source>
        <dbReference type="EMBL" id="GAA0162803.1"/>
    </source>
</evidence>
<protein>
    <recommendedName>
        <fullName evidence="5">Polyprotein</fullName>
    </recommendedName>
</protein>
<reference evidence="3 4" key="1">
    <citation type="submission" date="2024-01" db="EMBL/GenBank/DDBJ databases">
        <title>The complete chloroplast genome sequence of Lithospermum erythrorhizon: insights into the phylogenetic relationship among Boraginaceae species and the maternal lineages of purple gromwells.</title>
        <authorList>
            <person name="Okada T."/>
            <person name="Watanabe K."/>
        </authorList>
    </citation>
    <scope>NUCLEOTIDE SEQUENCE [LARGE SCALE GENOMIC DNA]</scope>
</reference>
<evidence type="ECO:0000313" key="4">
    <source>
        <dbReference type="Proteomes" id="UP001454036"/>
    </source>
</evidence>
<comment type="caution">
    <text evidence="3">The sequence shown here is derived from an EMBL/GenBank/DDBJ whole genome shotgun (WGS) entry which is preliminary data.</text>
</comment>
<feature type="domain" description="GAG-pre-integrase" evidence="2">
    <location>
        <begin position="108"/>
        <end position="165"/>
    </location>
</feature>
<name>A0AAV3QGL7_LITER</name>
<dbReference type="EMBL" id="BAABME010004557">
    <property type="protein sequence ID" value="GAA0162803.1"/>
    <property type="molecule type" value="Genomic_DNA"/>
</dbReference>
<sequence length="284" mass="32273">MVASRNVTYQKMETHVEAMSEAQGEGSYDNVNFAGGRDSIHSCNSMILSVKGSGIIDSRATIHACGDMSFLEQSKHPTAFTTIQLLDLSVKEFSFIQQFVQCNSSLIDVSNPVVYSNHVDTHDGYLWHHRLGHLSQTDFNHVHGLDIVNKNSSDLTCVVCPLAKQQIIPFPSSVSWRSSCFQMIYLDVWEPYKTITRTGARFMLALGAAKNWHLHQLDINNTFLHGYMDEEIYMLPPEGYTKAAPESPLLKDLSVYKRLVDKFLYLDFTRHDLTYPVHTLNQFM</sequence>
<accession>A0AAV3QGL7</accession>
<evidence type="ECO:0008006" key="5">
    <source>
        <dbReference type="Google" id="ProtNLM"/>
    </source>
</evidence>
<dbReference type="InterPro" id="IPR013103">
    <property type="entry name" value="RVT_2"/>
</dbReference>
<dbReference type="AlphaFoldDB" id="A0AAV3QGL7"/>
<dbReference type="Pfam" id="PF13976">
    <property type="entry name" value="gag_pre-integrs"/>
    <property type="match status" value="1"/>
</dbReference>
<keyword evidence="4" id="KW-1185">Reference proteome</keyword>
<dbReference type="InterPro" id="IPR025724">
    <property type="entry name" value="GAG-pre-integrase_dom"/>
</dbReference>
<feature type="domain" description="Reverse transcriptase Ty1/copia-type" evidence="1">
    <location>
        <begin position="185"/>
        <end position="243"/>
    </location>
</feature>
<dbReference type="Pfam" id="PF07727">
    <property type="entry name" value="RVT_2"/>
    <property type="match status" value="1"/>
</dbReference>